<accession>A0A4S4D3X0</accession>
<keyword evidence="4" id="KW-0479">Metal-binding</keyword>
<comment type="catalytic activity">
    <reaction evidence="6">
        <text>(3S)-3-hydroxy-3-methylglutaryl-CoA = acetoacetate + acetyl-CoA</text>
        <dbReference type="Rhea" id="RHEA:24404"/>
        <dbReference type="ChEBI" id="CHEBI:13705"/>
        <dbReference type="ChEBI" id="CHEBI:43074"/>
        <dbReference type="ChEBI" id="CHEBI:57288"/>
        <dbReference type="EC" id="4.1.3.4"/>
    </reaction>
</comment>
<dbReference type="Pfam" id="PF00682">
    <property type="entry name" value="HMGL-like"/>
    <property type="match status" value="1"/>
</dbReference>
<sequence>MWVWEPRGRCEDVGTARLSRVRGPLRCFHYATQSGNVLPLLEAVMAVVPVEKLSVHFHDTYGQSLPNILVSLQMGISTVDSSIAGLGGCPYAKGASGNVATEDVVYMLHGLGVKTNRVYRKEPPPFRNLPTRLVASAIKKTKARQPAEGLDQSDPYPADQTALAKHIQACFDLLHFFSKFSQGMTYESSLDNDLLDIQIHPPTPLTKYHDTCEEIPEISMSDRTENANVEVETSTGDESKDVMLQMKLK</sequence>
<keyword evidence="10" id="KW-1185">Reference proteome</keyword>
<keyword evidence="5" id="KW-0456">Lyase</keyword>
<dbReference type="GO" id="GO:0004419">
    <property type="term" value="F:hydroxymethylglutaryl-CoA lyase activity"/>
    <property type="evidence" value="ECO:0007669"/>
    <property type="project" value="UniProtKB-EC"/>
</dbReference>
<evidence type="ECO:0000256" key="2">
    <source>
        <dbReference type="ARBA" id="ARBA00009405"/>
    </source>
</evidence>
<evidence type="ECO:0000256" key="1">
    <source>
        <dbReference type="ARBA" id="ARBA00005143"/>
    </source>
</evidence>
<evidence type="ECO:0000313" key="10">
    <source>
        <dbReference type="Proteomes" id="UP000306102"/>
    </source>
</evidence>
<dbReference type="Proteomes" id="UP000306102">
    <property type="component" value="Unassembled WGS sequence"/>
</dbReference>
<dbReference type="GO" id="GO:0046951">
    <property type="term" value="P:ketone body biosynthetic process"/>
    <property type="evidence" value="ECO:0007669"/>
    <property type="project" value="TreeGrafter"/>
</dbReference>
<dbReference type="PROSITE" id="PS50991">
    <property type="entry name" value="PYR_CT"/>
    <property type="match status" value="1"/>
</dbReference>
<evidence type="ECO:0000256" key="5">
    <source>
        <dbReference type="ARBA" id="ARBA00023239"/>
    </source>
</evidence>
<comment type="pathway">
    <text evidence="1">Metabolic intermediate metabolism; (S)-3-hydroxy-3-methylglutaryl-CoA degradation; acetoacetate from (S)-3-hydroxy-3-methylglutaryl-CoA: step 1/1.</text>
</comment>
<evidence type="ECO:0000256" key="6">
    <source>
        <dbReference type="ARBA" id="ARBA00049877"/>
    </source>
</evidence>
<gene>
    <name evidence="9" type="ORF">TEA_029732</name>
</gene>
<dbReference type="SUPFAM" id="SSF51569">
    <property type="entry name" value="Aldolase"/>
    <property type="match status" value="1"/>
</dbReference>
<evidence type="ECO:0000313" key="9">
    <source>
        <dbReference type="EMBL" id="THF97010.1"/>
    </source>
</evidence>
<feature type="domain" description="Pyruvate carboxyltransferase" evidence="8">
    <location>
        <begin position="1"/>
        <end position="123"/>
    </location>
</feature>
<dbReference type="EMBL" id="SDRB02012667">
    <property type="protein sequence ID" value="THF97010.1"/>
    <property type="molecule type" value="Genomic_DNA"/>
</dbReference>
<dbReference type="PANTHER" id="PTHR42738:SF7">
    <property type="entry name" value="HYDROXYMETHYLGLUTARYL-COA LYASE"/>
    <property type="match status" value="1"/>
</dbReference>
<dbReference type="PANTHER" id="PTHR42738">
    <property type="entry name" value="HYDROXYMETHYLGLUTARYL-COA LYASE"/>
    <property type="match status" value="1"/>
</dbReference>
<dbReference type="InterPro" id="IPR000891">
    <property type="entry name" value="PYR_CT"/>
</dbReference>
<protein>
    <recommendedName>
        <fullName evidence="3">hydroxymethylglutaryl-CoA lyase</fullName>
        <ecNumber evidence="3">4.1.3.4</ecNumber>
    </recommendedName>
</protein>
<organism evidence="9 10">
    <name type="scientific">Camellia sinensis var. sinensis</name>
    <name type="common">China tea</name>
    <dbReference type="NCBI Taxonomy" id="542762"/>
    <lineage>
        <taxon>Eukaryota</taxon>
        <taxon>Viridiplantae</taxon>
        <taxon>Streptophyta</taxon>
        <taxon>Embryophyta</taxon>
        <taxon>Tracheophyta</taxon>
        <taxon>Spermatophyta</taxon>
        <taxon>Magnoliopsida</taxon>
        <taxon>eudicotyledons</taxon>
        <taxon>Gunneridae</taxon>
        <taxon>Pentapetalae</taxon>
        <taxon>asterids</taxon>
        <taxon>Ericales</taxon>
        <taxon>Theaceae</taxon>
        <taxon>Camellia</taxon>
    </lineage>
</organism>
<dbReference type="InterPro" id="IPR043594">
    <property type="entry name" value="HMGL"/>
</dbReference>
<evidence type="ECO:0000256" key="4">
    <source>
        <dbReference type="ARBA" id="ARBA00022723"/>
    </source>
</evidence>
<evidence type="ECO:0000259" key="8">
    <source>
        <dbReference type="PROSITE" id="PS50991"/>
    </source>
</evidence>
<comment type="similarity">
    <text evidence="2">Belongs to the HMG-CoA lyase family.</text>
</comment>
<evidence type="ECO:0000256" key="7">
    <source>
        <dbReference type="SAM" id="MobiDB-lite"/>
    </source>
</evidence>
<reference evidence="9 10" key="1">
    <citation type="journal article" date="2018" name="Proc. Natl. Acad. Sci. U.S.A.">
        <title>Draft genome sequence of Camellia sinensis var. sinensis provides insights into the evolution of the tea genome and tea quality.</title>
        <authorList>
            <person name="Wei C."/>
            <person name="Yang H."/>
            <person name="Wang S."/>
            <person name="Zhao J."/>
            <person name="Liu C."/>
            <person name="Gao L."/>
            <person name="Xia E."/>
            <person name="Lu Y."/>
            <person name="Tai Y."/>
            <person name="She G."/>
            <person name="Sun J."/>
            <person name="Cao H."/>
            <person name="Tong W."/>
            <person name="Gao Q."/>
            <person name="Li Y."/>
            <person name="Deng W."/>
            <person name="Jiang X."/>
            <person name="Wang W."/>
            <person name="Chen Q."/>
            <person name="Zhang S."/>
            <person name="Li H."/>
            <person name="Wu J."/>
            <person name="Wang P."/>
            <person name="Li P."/>
            <person name="Shi C."/>
            <person name="Zheng F."/>
            <person name="Jian J."/>
            <person name="Huang B."/>
            <person name="Shan D."/>
            <person name="Shi M."/>
            <person name="Fang C."/>
            <person name="Yue Y."/>
            <person name="Li F."/>
            <person name="Li D."/>
            <person name="Wei S."/>
            <person name="Han B."/>
            <person name="Jiang C."/>
            <person name="Yin Y."/>
            <person name="Xia T."/>
            <person name="Zhang Z."/>
            <person name="Bennetzen J.L."/>
            <person name="Zhao S."/>
            <person name="Wan X."/>
        </authorList>
    </citation>
    <scope>NUCLEOTIDE SEQUENCE [LARGE SCALE GENOMIC DNA]</scope>
    <source>
        <strain evidence="10">cv. Shuchazao</strain>
        <tissue evidence="9">Leaf</tissue>
    </source>
</reference>
<proteinExistence type="inferred from homology"/>
<dbReference type="EC" id="4.1.3.4" evidence="3"/>
<dbReference type="AlphaFoldDB" id="A0A4S4D3X0"/>
<dbReference type="GO" id="GO:0006552">
    <property type="term" value="P:L-leucine catabolic process"/>
    <property type="evidence" value="ECO:0007669"/>
    <property type="project" value="TreeGrafter"/>
</dbReference>
<dbReference type="UniPathway" id="UPA00896">
    <property type="reaction ID" value="UER00863"/>
</dbReference>
<dbReference type="InterPro" id="IPR013785">
    <property type="entry name" value="Aldolase_TIM"/>
</dbReference>
<evidence type="ECO:0000256" key="3">
    <source>
        <dbReference type="ARBA" id="ARBA00012910"/>
    </source>
</evidence>
<comment type="caution">
    <text evidence="9">The sequence shown here is derived from an EMBL/GenBank/DDBJ whole genome shotgun (WGS) entry which is preliminary data.</text>
</comment>
<dbReference type="STRING" id="542762.A0A4S4D3X0"/>
<feature type="region of interest" description="Disordered" evidence="7">
    <location>
        <begin position="223"/>
        <end position="249"/>
    </location>
</feature>
<dbReference type="Gene3D" id="3.20.20.70">
    <property type="entry name" value="Aldolase class I"/>
    <property type="match status" value="1"/>
</dbReference>
<dbReference type="GO" id="GO:0046872">
    <property type="term" value="F:metal ion binding"/>
    <property type="evidence" value="ECO:0007669"/>
    <property type="project" value="UniProtKB-KW"/>
</dbReference>
<dbReference type="GO" id="GO:0005739">
    <property type="term" value="C:mitochondrion"/>
    <property type="evidence" value="ECO:0007669"/>
    <property type="project" value="TreeGrafter"/>
</dbReference>
<name>A0A4S4D3X0_CAMSN</name>